<organism evidence="4 5">
    <name type="scientific">Drosophila willistoni</name>
    <name type="common">Fruit fly</name>
    <dbReference type="NCBI Taxonomy" id="7260"/>
    <lineage>
        <taxon>Eukaryota</taxon>
        <taxon>Metazoa</taxon>
        <taxon>Ecdysozoa</taxon>
        <taxon>Arthropoda</taxon>
        <taxon>Hexapoda</taxon>
        <taxon>Insecta</taxon>
        <taxon>Pterygota</taxon>
        <taxon>Neoptera</taxon>
        <taxon>Endopterygota</taxon>
        <taxon>Diptera</taxon>
        <taxon>Brachycera</taxon>
        <taxon>Muscomorpha</taxon>
        <taxon>Ephydroidea</taxon>
        <taxon>Drosophilidae</taxon>
        <taxon>Drosophila</taxon>
        <taxon>Sophophora</taxon>
    </lineage>
</organism>
<feature type="domain" description="C-type lectin" evidence="3">
    <location>
        <begin position="201"/>
        <end position="336"/>
    </location>
</feature>
<evidence type="ECO:0000259" key="3">
    <source>
        <dbReference type="PROSITE" id="PS50041"/>
    </source>
</evidence>
<dbReference type="InterPro" id="IPR016186">
    <property type="entry name" value="C-type_lectin-like/link_sf"/>
</dbReference>
<keyword evidence="2" id="KW-0732">Signal</keyword>
<evidence type="ECO:0000256" key="1">
    <source>
        <dbReference type="SAM" id="Phobius"/>
    </source>
</evidence>
<proteinExistence type="predicted"/>
<evidence type="ECO:0000256" key="2">
    <source>
        <dbReference type="SAM" id="SignalP"/>
    </source>
</evidence>
<dbReference type="SMART" id="SM00034">
    <property type="entry name" value="CLECT"/>
    <property type="match status" value="2"/>
</dbReference>
<reference evidence="4 5" key="1">
    <citation type="journal article" date="2007" name="Nature">
        <title>Evolution of genes and genomes on the Drosophila phylogeny.</title>
        <authorList>
            <consortium name="Drosophila 12 Genomes Consortium"/>
            <person name="Clark A.G."/>
            <person name="Eisen M.B."/>
            <person name="Smith D.R."/>
            <person name="Bergman C.M."/>
            <person name="Oliver B."/>
            <person name="Markow T.A."/>
            <person name="Kaufman T.C."/>
            <person name="Kellis M."/>
            <person name="Gelbart W."/>
            <person name="Iyer V.N."/>
            <person name="Pollard D.A."/>
            <person name="Sackton T.B."/>
            <person name="Larracuente A.M."/>
            <person name="Singh N.D."/>
            <person name="Abad J.P."/>
            <person name="Abt D.N."/>
            <person name="Adryan B."/>
            <person name="Aguade M."/>
            <person name="Akashi H."/>
            <person name="Anderson W.W."/>
            <person name="Aquadro C.F."/>
            <person name="Ardell D.H."/>
            <person name="Arguello R."/>
            <person name="Artieri C.G."/>
            <person name="Barbash D.A."/>
            <person name="Barker D."/>
            <person name="Barsanti P."/>
            <person name="Batterham P."/>
            <person name="Batzoglou S."/>
            <person name="Begun D."/>
            <person name="Bhutkar A."/>
            <person name="Blanco E."/>
            <person name="Bosak S.A."/>
            <person name="Bradley R.K."/>
            <person name="Brand A.D."/>
            <person name="Brent M.R."/>
            <person name="Brooks A.N."/>
            <person name="Brown R.H."/>
            <person name="Butlin R.K."/>
            <person name="Caggese C."/>
            <person name="Calvi B.R."/>
            <person name="Bernardo de Carvalho A."/>
            <person name="Caspi A."/>
            <person name="Castrezana S."/>
            <person name="Celniker S.E."/>
            <person name="Chang J.L."/>
            <person name="Chapple C."/>
            <person name="Chatterji S."/>
            <person name="Chinwalla A."/>
            <person name="Civetta A."/>
            <person name="Clifton S.W."/>
            <person name="Comeron J.M."/>
            <person name="Costello J.C."/>
            <person name="Coyne J.A."/>
            <person name="Daub J."/>
            <person name="David R.G."/>
            <person name="Delcher A.L."/>
            <person name="Delehaunty K."/>
            <person name="Do C.B."/>
            <person name="Ebling H."/>
            <person name="Edwards K."/>
            <person name="Eickbush T."/>
            <person name="Evans J.D."/>
            <person name="Filipski A."/>
            <person name="Findeiss S."/>
            <person name="Freyhult E."/>
            <person name="Fulton L."/>
            <person name="Fulton R."/>
            <person name="Garcia A.C."/>
            <person name="Gardiner A."/>
            <person name="Garfield D.A."/>
            <person name="Garvin B.E."/>
            <person name="Gibson G."/>
            <person name="Gilbert D."/>
            <person name="Gnerre S."/>
            <person name="Godfrey J."/>
            <person name="Good R."/>
            <person name="Gotea V."/>
            <person name="Gravely B."/>
            <person name="Greenberg A.J."/>
            <person name="Griffiths-Jones S."/>
            <person name="Gross S."/>
            <person name="Guigo R."/>
            <person name="Gustafson E.A."/>
            <person name="Haerty W."/>
            <person name="Hahn M.W."/>
            <person name="Halligan D.L."/>
            <person name="Halpern A.L."/>
            <person name="Halter G.M."/>
            <person name="Han M.V."/>
            <person name="Heger A."/>
            <person name="Hillier L."/>
            <person name="Hinrichs A.S."/>
            <person name="Holmes I."/>
            <person name="Hoskins R.A."/>
            <person name="Hubisz M.J."/>
            <person name="Hultmark D."/>
            <person name="Huntley M.A."/>
            <person name="Jaffe D.B."/>
            <person name="Jagadeeshan S."/>
            <person name="Jeck W.R."/>
            <person name="Johnson J."/>
            <person name="Jones C.D."/>
            <person name="Jordan W.C."/>
            <person name="Karpen G.H."/>
            <person name="Kataoka E."/>
            <person name="Keightley P.D."/>
            <person name="Kheradpour P."/>
            <person name="Kirkness E.F."/>
            <person name="Koerich L.B."/>
            <person name="Kristiansen K."/>
            <person name="Kudrna D."/>
            <person name="Kulathinal R.J."/>
            <person name="Kumar S."/>
            <person name="Kwok R."/>
            <person name="Lander E."/>
            <person name="Langley C.H."/>
            <person name="Lapoint R."/>
            <person name="Lazzaro B.P."/>
            <person name="Lee S.J."/>
            <person name="Levesque L."/>
            <person name="Li R."/>
            <person name="Lin C.F."/>
            <person name="Lin M.F."/>
            <person name="Lindblad-Toh K."/>
            <person name="Llopart A."/>
            <person name="Long M."/>
            <person name="Low L."/>
            <person name="Lozovsky E."/>
            <person name="Lu J."/>
            <person name="Luo M."/>
            <person name="Machado C.A."/>
            <person name="Makalowski W."/>
            <person name="Marzo M."/>
            <person name="Matsuda M."/>
            <person name="Matzkin L."/>
            <person name="McAllister B."/>
            <person name="McBride C.S."/>
            <person name="McKernan B."/>
            <person name="McKernan K."/>
            <person name="Mendez-Lago M."/>
            <person name="Minx P."/>
            <person name="Mollenhauer M.U."/>
            <person name="Montooth K."/>
            <person name="Mount S.M."/>
            <person name="Mu X."/>
            <person name="Myers E."/>
            <person name="Negre B."/>
            <person name="Newfeld S."/>
            <person name="Nielsen R."/>
            <person name="Noor M.A."/>
            <person name="O'Grady P."/>
            <person name="Pachter L."/>
            <person name="Papaceit M."/>
            <person name="Parisi M.J."/>
            <person name="Parisi M."/>
            <person name="Parts L."/>
            <person name="Pedersen J.S."/>
            <person name="Pesole G."/>
            <person name="Phillippy A.M."/>
            <person name="Ponting C.P."/>
            <person name="Pop M."/>
            <person name="Porcelli D."/>
            <person name="Powell J.R."/>
            <person name="Prohaska S."/>
            <person name="Pruitt K."/>
            <person name="Puig M."/>
            <person name="Quesneville H."/>
            <person name="Ram K.R."/>
            <person name="Rand D."/>
            <person name="Rasmussen M.D."/>
            <person name="Reed L.K."/>
            <person name="Reenan R."/>
            <person name="Reily A."/>
            <person name="Remington K.A."/>
            <person name="Rieger T.T."/>
            <person name="Ritchie M.G."/>
            <person name="Robin C."/>
            <person name="Rogers Y.H."/>
            <person name="Rohde C."/>
            <person name="Rozas J."/>
            <person name="Rubenfield M.J."/>
            <person name="Ruiz A."/>
            <person name="Russo S."/>
            <person name="Salzberg S.L."/>
            <person name="Sanchez-Gracia A."/>
            <person name="Saranga D.J."/>
            <person name="Sato H."/>
            <person name="Schaeffer S.W."/>
            <person name="Schatz M.C."/>
            <person name="Schlenke T."/>
            <person name="Schwartz R."/>
            <person name="Segarra C."/>
            <person name="Singh R.S."/>
            <person name="Sirot L."/>
            <person name="Sirota M."/>
            <person name="Sisneros N.B."/>
            <person name="Smith C.D."/>
            <person name="Smith T.F."/>
            <person name="Spieth J."/>
            <person name="Stage D.E."/>
            <person name="Stark A."/>
            <person name="Stephan W."/>
            <person name="Strausberg R.L."/>
            <person name="Strempel S."/>
            <person name="Sturgill D."/>
            <person name="Sutton G."/>
            <person name="Sutton G.G."/>
            <person name="Tao W."/>
            <person name="Teichmann S."/>
            <person name="Tobari Y.N."/>
            <person name="Tomimura Y."/>
            <person name="Tsolas J.M."/>
            <person name="Valente V.L."/>
            <person name="Venter E."/>
            <person name="Venter J.C."/>
            <person name="Vicario S."/>
            <person name="Vieira F.G."/>
            <person name="Vilella A.J."/>
            <person name="Villasante A."/>
            <person name="Walenz B."/>
            <person name="Wang J."/>
            <person name="Wasserman M."/>
            <person name="Watts T."/>
            <person name="Wilson D."/>
            <person name="Wilson R.K."/>
            <person name="Wing R.A."/>
            <person name="Wolfner M.F."/>
            <person name="Wong A."/>
            <person name="Wong G.K."/>
            <person name="Wu C.I."/>
            <person name="Wu G."/>
            <person name="Yamamoto D."/>
            <person name="Yang H.P."/>
            <person name="Yang S.P."/>
            <person name="Yorke J.A."/>
            <person name="Yoshida K."/>
            <person name="Zdobnov E."/>
            <person name="Zhang P."/>
            <person name="Zhang Y."/>
            <person name="Zimin A.V."/>
            <person name="Baldwin J."/>
            <person name="Abdouelleil A."/>
            <person name="Abdulkadir J."/>
            <person name="Abebe A."/>
            <person name="Abera B."/>
            <person name="Abreu J."/>
            <person name="Acer S.C."/>
            <person name="Aftuck L."/>
            <person name="Alexander A."/>
            <person name="An P."/>
            <person name="Anderson E."/>
            <person name="Anderson S."/>
            <person name="Arachi H."/>
            <person name="Azer M."/>
            <person name="Bachantsang P."/>
            <person name="Barry A."/>
            <person name="Bayul T."/>
            <person name="Berlin A."/>
            <person name="Bessette D."/>
            <person name="Bloom T."/>
            <person name="Blye J."/>
            <person name="Boguslavskiy L."/>
            <person name="Bonnet C."/>
            <person name="Boukhgalter B."/>
            <person name="Bourzgui I."/>
            <person name="Brown A."/>
            <person name="Cahill P."/>
            <person name="Channer S."/>
            <person name="Cheshatsang Y."/>
            <person name="Chuda L."/>
            <person name="Citroen M."/>
            <person name="Collymore A."/>
            <person name="Cooke P."/>
            <person name="Costello M."/>
            <person name="D'Aco K."/>
            <person name="Daza R."/>
            <person name="De Haan G."/>
            <person name="DeGray S."/>
            <person name="DeMaso C."/>
            <person name="Dhargay N."/>
            <person name="Dooley K."/>
            <person name="Dooley E."/>
            <person name="Doricent M."/>
            <person name="Dorje P."/>
            <person name="Dorjee K."/>
            <person name="Dupes A."/>
            <person name="Elong R."/>
            <person name="Falk J."/>
            <person name="Farina A."/>
            <person name="Faro S."/>
            <person name="Ferguson D."/>
            <person name="Fisher S."/>
            <person name="Foley C.D."/>
            <person name="Franke A."/>
            <person name="Friedrich D."/>
            <person name="Gadbois L."/>
            <person name="Gearin G."/>
            <person name="Gearin C.R."/>
            <person name="Giannoukos G."/>
            <person name="Goode T."/>
            <person name="Graham J."/>
            <person name="Grandbois E."/>
            <person name="Grewal S."/>
            <person name="Gyaltsen K."/>
            <person name="Hafez N."/>
            <person name="Hagos B."/>
            <person name="Hall J."/>
            <person name="Henson C."/>
            <person name="Hollinger A."/>
            <person name="Honan T."/>
            <person name="Huard M.D."/>
            <person name="Hughes L."/>
            <person name="Hurhula B."/>
            <person name="Husby M.E."/>
            <person name="Kamat A."/>
            <person name="Kanga B."/>
            <person name="Kashin S."/>
            <person name="Khazanovich D."/>
            <person name="Kisner P."/>
            <person name="Lance K."/>
            <person name="Lara M."/>
            <person name="Lee W."/>
            <person name="Lennon N."/>
            <person name="Letendre F."/>
            <person name="LeVine R."/>
            <person name="Lipovsky A."/>
            <person name="Liu X."/>
            <person name="Liu J."/>
            <person name="Liu S."/>
            <person name="Lokyitsang T."/>
            <person name="Lokyitsang Y."/>
            <person name="Lubonja R."/>
            <person name="Lui A."/>
            <person name="MacDonald P."/>
            <person name="Magnisalis V."/>
            <person name="Maru K."/>
            <person name="Matthews C."/>
            <person name="McCusker W."/>
            <person name="McDonough S."/>
            <person name="Mehta T."/>
            <person name="Meldrim J."/>
            <person name="Meneus L."/>
            <person name="Mihai O."/>
            <person name="Mihalev A."/>
            <person name="Mihova T."/>
            <person name="Mittelman R."/>
            <person name="Mlenga V."/>
            <person name="Montmayeur A."/>
            <person name="Mulrain L."/>
            <person name="Navidi A."/>
            <person name="Naylor J."/>
            <person name="Negash T."/>
            <person name="Nguyen T."/>
            <person name="Nguyen N."/>
            <person name="Nicol R."/>
            <person name="Norbu C."/>
            <person name="Norbu N."/>
            <person name="Novod N."/>
            <person name="O'Neill B."/>
            <person name="Osman S."/>
            <person name="Markiewicz E."/>
            <person name="Oyono O.L."/>
            <person name="Patti C."/>
            <person name="Phunkhang P."/>
            <person name="Pierre F."/>
            <person name="Priest M."/>
            <person name="Raghuraman S."/>
            <person name="Rege F."/>
            <person name="Reyes R."/>
            <person name="Rise C."/>
            <person name="Rogov P."/>
            <person name="Ross K."/>
            <person name="Ryan E."/>
            <person name="Settipalli S."/>
            <person name="Shea T."/>
            <person name="Sherpa N."/>
            <person name="Shi L."/>
            <person name="Shih D."/>
            <person name="Sparrow T."/>
            <person name="Spaulding J."/>
            <person name="Stalker J."/>
            <person name="Stange-Thomann N."/>
            <person name="Stavropoulos S."/>
            <person name="Stone C."/>
            <person name="Strader C."/>
            <person name="Tesfaye S."/>
            <person name="Thomson T."/>
            <person name="Thoulutsang Y."/>
            <person name="Thoulutsang D."/>
            <person name="Topham K."/>
            <person name="Topping I."/>
            <person name="Tsamla T."/>
            <person name="Vassiliev H."/>
            <person name="Vo A."/>
            <person name="Wangchuk T."/>
            <person name="Wangdi T."/>
            <person name="Weiand M."/>
            <person name="Wilkinson J."/>
            <person name="Wilson A."/>
            <person name="Yadav S."/>
            <person name="Young G."/>
            <person name="Yu Q."/>
            <person name="Zembek L."/>
            <person name="Zhong D."/>
            <person name="Zimmer A."/>
            <person name="Zwirko Z."/>
            <person name="Jaffe D.B."/>
            <person name="Alvarez P."/>
            <person name="Brockman W."/>
            <person name="Butler J."/>
            <person name="Chin C."/>
            <person name="Gnerre S."/>
            <person name="Grabherr M."/>
            <person name="Kleber M."/>
            <person name="Mauceli E."/>
            <person name="MacCallum I."/>
        </authorList>
    </citation>
    <scope>NUCLEOTIDE SEQUENCE [LARGE SCALE GENOMIC DNA]</scope>
    <source>
        <strain evidence="5">Tucson 14030-0811.24</strain>
    </source>
</reference>
<gene>
    <name evidence="4" type="primary">Dwil\GK28181</name>
    <name evidence="4" type="ORF">Dwil_GK28181</name>
</gene>
<keyword evidence="1" id="KW-0472">Membrane</keyword>
<feature type="chain" id="PRO_5006387228" description="C-type lectin domain-containing protein" evidence="2">
    <location>
        <begin position="18"/>
        <end position="340"/>
    </location>
</feature>
<dbReference type="SMR" id="A0A0Q9WXC4"/>
<keyword evidence="5" id="KW-1185">Reference proteome</keyword>
<feature type="domain" description="C-type lectin" evidence="3">
    <location>
        <begin position="24"/>
        <end position="148"/>
    </location>
</feature>
<evidence type="ECO:0000313" key="4">
    <source>
        <dbReference type="EMBL" id="KRF98238.1"/>
    </source>
</evidence>
<dbReference type="Gene3D" id="3.10.100.10">
    <property type="entry name" value="Mannose-Binding Protein A, subunit A"/>
    <property type="match status" value="2"/>
</dbReference>
<dbReference type="InParanoid" id="A0A0Q9WXC4"/>
<accession>A0A0Q9WXC4</accession>
<keyword evidence="1" id="KW-0812">Transmembrane</keyword>
<dbReference type="CDD" id="cd00037">
    <property type="entry name" value="CLECT"/>
    <property type="match status" value="2"/>
</dbReference>
<evidence type="ECO:0000313" key="5">
    <source>
        <dbReference type="Proteomes" id="UP000007798"/>
    </source>
</evidence>
<feature type="signal peptide" evidence="2">
    <location>
        <begin position="1"/>
        <end position="17"/>
    </location>
</feature>
<dbReference type="InterPro" id="IPR050111">
    <property type="entry name" value="C-type_lectin/snaclec_domain"/>
</dbReference>
<dbReference type="InterPro" id="IPR001304">
    <property type="entry name" value="C-type_lectin-like"/>
</dbReference>
<dbReference type="OrthoDB" id="7833541at2759"/>
<feature type="transmembrane region" description="Helical" evidence="1">
    <location>
        <begin position="164"/>
        <end position="186"/>
    </location>
</feature>
<sequence length="340" mass="39669">MWFGATIALAGVQFVLCHHIFDKVGLNSYYIGDADMDNRYFDWFMARSECRAHNSQLVSIETAEEMSHLQDYIVSKGYANGSTFATSGNSFESENPYSWDSSGKTLEFTKWLPSEKLPIDKSYLSLVLIDSEIYMIRSEGYDDNYICESMTIWERIRFEIKRQFSAEVAIALILLFICYCFLFYAIHKRRSASYEFYKVSYKNRVFSVPIMMDWLHANFGCETLDSQARLITLQNADEMRLLVDYIRDHTHADTHPMFWSGGHRGRANDGMDIDHRTLIDFYWHDDYFPMNFTNFARDVPLQKTYSDGFCVSLEFTGNELIMGVASCEKRMSFVCELRLL</sequence>
<dbReference type="SUPFAM" id="SSF56436">
    <property type="entry name" value="C-type lectin-like"/>
    <property type="match status" value="2"/>
</dbReference>
<dbReference type="EMBL" id="CH963852">
    <property type="protein sequence ID" value="KRF98238.1"/>
    <property type="molecule type" value="Genomic_DNA"/>
</dbReference>
<dbReference type="AlphaFoldDB" id="A0A0Q9WXC4"/>
<name>A0A0Q9WXC4_DROWI</name>
<keyword evidence="1" id="KW-1133">Transmembrane helix</keyword>
<dbReference type="PROSITE" id="PS50041">
    <property type="entry name" value="C_TYPE_LECTIN_2"/>
    <property type="match status" value="2"/>
</dbReference>
<dbReference type="PANTHER" id="PTHR22803">
    <property type="entry name" value="MANNOSE, PHOSPHOLIPASE, LECTIN RECEPTOR RELATED"/>
    <property type="match status" value="1"/>
</dbReference>
<dbReference type="Proteomes" id="UP000007798">
    <property type="component" value="Unassembled WGS sequence"/>
</dbReference>
<protein>
    <recommendedName>
        <fullName evidence="3">C-type lectin domain-containing protein</fullName>
    </recommendedName>
</protein>
<dbReference type="InterPro" id="IPR016187">
    <property type="entry name" value="CTDL_fold"/>
</dbReference>